<keyword evidence="2" id="KW-0472">Membrane</keyword>
<dbReference type="InterPro" id="IPR017689">
    <property type="entry name" value="BamD"/>
</dbReference>
<dbReference type="Pfam" id="PF13525">
    <property type="entry name" value="YfiO"/>
    <property type="match status" value="1"/>
</dbReference>
<evidence type="ECO:0000256" key="2">
    <source>
        <dbReference type="ARBA" id="ARBA00023136"/>
    </source>
</evidence>
<evidence type="ECO:0000256" key="3">
    <source>
        <dbReference type="ARBA" id="ARBA00023237"/>
    </source>
</evidence>
<proteinExistence type="predicted"/>
<dbReference type="SUPFAM" id="SSF48452">
    <property type="entry name" value="TPR-like"/>
    <property type="match status" value="1"/>
</dbReference>
<dbReference type="Gene3D" id="1.25.40.10">
    <property type="entry name" value="Tetratricopeptide repeat domain"/>
    <property type="match status" value="1"/>
</dbReference>
<sequence length="260" mass="30395">MKKILFLFLITIIIGTGCSKKTTEISPEIASNDEALYNMGEQYIKKNPEKGRLYFRQIIDSFPKSFYAQRAKLAIADSYFEKGDEGSMIISASEYREFTNLFPYSPSAAYAQYQIGMTFYEKALKPERDQFKTNQALSEFKLVVTKYPLSEEANQAREKIQECEDRLTKHSLSIAVFYYNSHAYKAAISRLTEIITKFPGYSRMDKIYFYLADSYFNSKLYDQSTPYFRKVITDYPQSEFAKRSTERLKEIEKIQNKTEK</sequence>
<evidence type="ECO:0000256" key="1">
    <source>
        <dbReference type="ARBA" id="ARBA00022729"/>
    </source>
</evidence>
<dbReference type="NCBIfam" id="TIGR03302">
    <property type="entry name" value="OM_YfiO"/>
    <property type="match status" value="1"/>
</dbReference>
<dbReference type="PROSITE" id="PS51257">
    <property type="entry name" value="PROKAR_LIPOPROTEIN"/>
    <property type="match status" value="1"/>
</dbReference>
<comment type="caution">
    <text evidence="5">The sequence shown here is derived from an EMBL/GenBank/DDBJ whole genome shotgun (WGS) entry which is preliminary data.</text>
</comment>
<organism evidence="5">
    <name type="scientific">marine sediment metagenome</name>
    <dbReference type="NCBI Taxonomy" id="412755"/>
    <lineage>
        <taxon>unclassified sequences</taxon>
        <taxon>metagenomes</taxon>
        <taxon>ecological metagenomes</taxon>
    </lineage>
</organism>
<accession>X1AEG3</accession>
<reference evidence="5" key="1">
    <citation type="journal article" date="2014" name="Front. Microbiol.">
        <title>High frequency of phylogenetically diverse reductive dehalogenase-homologous genes in deep subseafloor sedimentary metagenomes.</title>
        <authorList>
            <person name="Kawai M."/>
            <person name="Futagami T."/>
            <person name="Toyoda A."/>
            <person name="Takaki Y."/>
            <person name="Nishi S."/>
            <person name="Hori S."/>
            <person name="Arai W."/>
            <person name="Tsubouchi T."/>
            <person name="Morono Y."/>
            <person name="Uchiyama I."/>
            <person name="Ito T."/>
            <person name="Fujiyama A."/>
            <person name="Inagaki F."/>
            <person name="Takami H."/>
        </authorList>
    </citation>
    <scope>NUCLEOTIDE SEQUENCE</scope>
    <source>
        <strain evidence="5">Expedition CK06-06</strain>
    </source>
</reference>
<feature type="domain" description="Outer membrane lipoprotein BamD-like" evidence="4">
    <location>
        <begin position="32"/>
        <end position="215"/>
    </location>
</feature>
<dbReference type="InterPro" id="IPR011990">
    <property type="entry name" value="TPR-like_helical_dom_sf"/>
</dbReference>
<keyword evidence="3" id="KW-0998">Cell outer membrane</keyword>
<protein>
    <recommendedName>
        <fullName evidence="4">Outer membrane lipoprotein BamD-like domain-containing protein</fullName>
    </recommendedName>
</protein>
<dbReference type="InterPro" id="IPR039565">
    <property type="entry name" value="BamD-like"/>
</dbReference>
<keyword evidence="1" id="KW-0732">Signal</keyword>
<dbReference type="AlphaFoldDB" id="X1AEG3"/>
<dbReference type="EMBL" id="BART01008260">
    <property type="protein sequence ID" value="GAG71068.1"/>
    <property type="molecule type" value="Genomic_DNA"/>
</dbReference>
<evidence type="ECO:0000259" key="4">
    <source>
        <dbReference type="Pfam" id="PF13525"/>
    </source>
</evidence>
<name>X1AEG3_9ZZZZ</name>
<gene>
    <name evidence="5" type="ORF">S01H4_18622</name>
</gene>
<evidence type="ECO:0000313" key="5">
    <source>
        <dbReference type="EMBL" id="GAG71068.1"/>
    </source>
</evidence>